<feature type="compositionally biased region" description="Low complexity" evidence="1">
    <location>
        <begin position="400"/>
        <end position="466"/>
    </location>
</feature>
<dbReference type="AlphaFoldDB" id="A0A2T0FGH3"/>
<keyword evidence="4" id="KW-1185">Reference proteome</keyword>
<dbReference type="RefSeq" id="XP_024664031.1">
    <property type="nucleotide sequence ID" value="XM_024808263.1"/>
</dbReference>
<feature type="region of interest" description="Disordered" evidence="1">
    <location>
        <begin position="140"/>
        <end position="181"/>
    </location>
</feature>
<feature type="domain" description="PWWP" evidence="2">
    <location>
        <begin position="24"/>
        <end position="87"/>
    </location>
</feature>
<dbReference type="Pfam" id="PF00855">
    <property type="entry name" value="PWWP"/>
    <property type="match status" value="1"/>
</dbReference>
<feature type="compositionally biased region" description="Basic and acidic residues" evidence="1">
    <location>
        <begin position="383"/>
        <end position="397"/>
    </location>
</feature>
<organism evidence="3 4">
    <name type="scientific">Wickerhamiella sorbophila</name>
    <dbReference type="NCBI Taxonomy" id="45607"/>
    <lineage>
        <taxon>Eukaryota</taxon>
        <taxon>Fungi</taxon>
        <taxon>Dikarya</taxon>
        <taxon>Ascomycota</taxon>
        <taxon>Saccharomycotina</taxon>
        <taxon>Dipodascomycetes</taxon>
        <taxon>Dipodascales</taxon>
        <taxon>Trichomonascaceae</taxon>
        <taxon>Wickerhamiella</taxon>
    </lineage>
</organism>
<evidence type="ECO:0000259" key="2">
    <source>
        <dbReference type="PROSITE" id="PS50812"/>
    </source>
</evidence>
<protein>
    <submittedName>
        <fullName evidence="3">PWWP domain-containing protein 1</fullName>
    </submittedName>
</protein>
<accession>A0A2T0FGH3</accession>
<evidence type="ECO:0000256" key="1">
    <source>
        <dbReference type="SAM" id="MobiDB-lite"/>
    </source>
</evidence>
<dbReference type="SUPFAM" id="SSF63748">
    <property type="entry name" value="Tudor/PWWP/MBT"/>
    <property type="match status" value="1"/>
</dbReference>
<feature type="compositionally biased region" description="Basic and acidic residues" evidence="1">
    <location>
        <begin position="207"/>
        <end position="220"/>
    </location>
</feature>
<feature type="compositionally biased region" description="Acidic residues" evidence="1">
    <location>
        <begin position="343"/>
        <end position="352"/>
    </location>
</feature>
<dbReference type="EMBL" id="NDIQ01000001">
    <property type="protein sequence ID" value="PRT54085.1"/>
    <property type="molecule type" value="Genomic_DNA"/>
</dbReference>
<dbReference type="STRING" id="45607.A0A2T0FGH3"/>
<dbReference type="Proteomes" id="UP000238350">
    <property type="component" value="Unassembled WGS sequence"/>
</dbReference>
<dbReference type="OrthoDB" id="62853at2759"/>
<dbReference type="PROSITE" id="PS50812">
    <property type="entry name" value="PWWP"/>
    <property type="match status" value="1"/>
</dbReference>
<dbReference type="SMART" id="SM00293">
    <property type="entry name" value="PWWP"/>
    <property type="match status" value="1"/>
</dbReference>
<evidence type="ECO:0000313" key="3">
    <source>
        <dbReference type="EMBL" id="PRT54085.1"/>
    </source>
</evidence>
<feature type="region of interest" description="Disordered" evidence="1">
    <location>
        <begin position="343"/>
        <end position="481"/>
    </location>
</feature>
<dbReference type="Gene3D" id="2.30.30.140">
    <property type="match status" value="1"/>
</dbReference>
<reference evidence="3 4" key="1">
    <citation type="submission" date="2017-04" db="EMBL/GenBank/DDBJ databases">
        <title>Genome sequencing of [Candida] sorbophila.</title>
        <authorList>
            <person name="Ahn J.O."/>
        </authorList>
    </citation>
    <scope>NUCLEOTIDE SEQUENCE [LARGE SCALE GENOMIC DNA]</scope>
    <source>
        <strain evidence="3 4">DS02</strain>
    </source>
</reference>
<evidence type="ECO:0000313" key="4">
    <source>
        <dbReference type="Proteomes" id="UP000238350"/>
    </source>
</evidence>
<dbReference type="InterPro" id="IPR000313">
    <property type="entry name" value="PWWP_dom"/>
</dbReference>
<gene>
    <name evidence="3" type="ORF">B9G98_01705</name>
</gene>
<feature type="region of interest" description="Disordered" evidence="1">
    <location>
        <begin position="201"/>
        <end position="220"/>
    </location>
</feature>
<dbReference type="CDD" id="cd05840">
    <property type="entry name" value="PWWP_ScIOC4-like"/>
    <property type="match status" value="1"/>
</dbReference>
<dbReference type="GeneID" id="36515454"/>
<proteinExistence type="predicted"/>
<dbReference type="InterPro" id="IPR035503">
    <property type="entry name" value="IOC4-like_PWWP"/>
</dbReference>
<name>A0A2T0FGH3_9ASCO</name>
<sequence length="481" mass="52366">MSAEVEDTSMADVSTEVGGSEFDTGSTVLVKVKGYPAWPAVIVGEEDLAPEILDAKPKSKEVYPVLFYVDNNYSWVTDTEIKELTRERAAQLASGSKKKKALVEAFKIAADPPNYKDYIDLVNNPPEIIEEPVAELEAEAEPEVVPHQIKKARKAVEKPVKATSRSRGNRKRKAADGDLDADGTLDDLDIEELDHRIELKARKRGRPSNDKDKNTARDEDFARSSHLRLELCKELRVRLQKGLLDAPPTPAMMKKLSSYLKQLEAVPSLEIAFVRQSKINRVLKVAVKLDLPLDSDLKFTSRCLALLEEWNTPAEPVMHGLPPASYQALQEENARNGIKNEEDGTEELESEMSVEPSAEPHGSELREDTADIKQETPVPTDPEAMHQDEAESARTEPEPEAAVPKPEAAVSEPEAAAPEPDAVPEPEVSVPEPAASEPAVPADRVPAGAAEPVPAQAPQATATPEANSVEAAGTESTDVKS</sequence>
<comment type="caution">
    <text evidence="3">The sequence shown here is derived from an EMBL/GenBank/DDBJ whole genome shotgun (WGS) entry which is preliminary data.</text>
</comment>
<feature type="compositionally biased region" description="Basic and acidic residues" evidence="1">
    <location>
        <begin position="361"/>
        <end position="374"/>
    </location>
</feature>